<reference evidence="1 2" key="1">
    <citation type="submission" date="2018-05" db="EMBL/GenBank/DDBJ databases">
        <title>Genomic Encyclopedia of Type Strains, Phase IV (KMG-IV): sequencing the most valuable type-strain genomes for metagenomic binning, comparative biology and taxonomic classification.</title>
        <authorList>
            <person name="Goeker M."/>
        </authorList>
    </citation>
    <scope>NUCLEOTIDE SEQUENCE [LARGE SCALE GENOMIC DNA]</scope>
    <source>
        <strain evidence="1 2">DSM 2626</strain>
    </source>
</reference>
<dbReference type="Proteomes" id="UP000245631">
    <property type="component" value="Unassembled WGS sequence"/>
</dbReference>
<evidence type="ECO:0000313" key="2">
    <source>
        <dbReference type="Proteomes" id="UP000245631"/>
    </source>
</evidence>
<comment type="caution">
    <text evidence="1">The sequence shown here is derived from an EMBL/GenBank/DDBJ whole genome shotgun (WGS) entry which is preliminary data.</text>
</comment>
<organism evidence="1 2">
    <name type="scientific">Rhizobium loti</name>
    <name type="common">Mesorhizobium loti</name>
    <dbReference type="NCBI Taxonomy" id="381"/>
    <lineage>
        <taxon>Bacteria</taxon>
        <taxon>Pseudomonadati</taxon>
        <taxon>Pseudomonadota</taxon>
        <taxon>Alphaproteobacteria</taxon>
        <taxon>Hyphomicrobiales</taxon>
        <taxon>Phyllobacteriaceae</taxon>
        <taxon>Mesorhizobium</taxon>
    </lineage>
</organism>
<dbReference type="RefSeq" id="WP_146211777.1">
    <property type="nucleotide sequence ID" value="NZ_QGGH01000002.1"/>
</dbReference>
<evidence type="ECO:0008006" key="3">
    <source>
        <dbReference type="Google" id="ProtNLM"/>
    </source>
</evidence>
<dbReference type="EMBL" id="QGGH01000002">
    <property type="protein sequence ID" value="PWJ92723.1"/>
    <property type="molecule type" value="Genomic_DNA"/>
</dbReference>
<dbReference type="AlphaFoldDB" id="A0A8E3B6K4"/>
<accession>A0A8E3B6K4</accession>
<gene>
    <name evidence="1" type="ORF">C8D77_102498</name>
</gene>
<proteinExistence type="predicted"/>
<evidence type="ECO:0000313" key="1">
    <source>
        <dbReference type="EMBL" id="PWJ92723.1"/>
    </source>
</evidence>
<sequence>MDKSTKLKLGYRTQFRLFVDFAFREIHPGPLHANWHIDVMVDALAGIANGGQGRLILNAPPRSLKSFCGSIALPAFLLGRNPTKQILIVVGNPGLGIELLAKLRKLMSSPRYRALFPHVNFDKAASDIALSRGGSIRFAIIGHQISGRGADLIIVDDPLSPSHAKNEKRRSFVNQFYKADIATRLNDKGGAILVIMQRVHSQDLSAHILNHDPSFKRIALSAIALKNETWRLSNGRVWHREKYQPLDPDRESWARLLDVLRQIGSFQFSGQYLQGGGIYFTENETDCKFLWEVPKPDAKPPYGTFGGLVRIRHVDCMVHKVFGVPYTGPRMSTAAPAWTKEYEEYAIAYQAWLSKSPPTDMPEEFRSPERPMPKYVII</sequence>
<dbReference type="GeneID" id="61051537"/>
<protein>
    <recommendedName>
        <fullName evidence="3">Terminase</fullName>
    </recommendedName>
</protein>
<name>A0A8E3B6K4_RHILI</name>